<accession>A0AAU9QAI6</accession>
<reference evidence="1" key="1">
    <citation type="submission" date="2022-01" db="EMBL/GenBank/DDBJ databases">
        <authorList>
            <person name="Lagorce A."/>
        </authorList>
    </citation>
    <scope>NUCLEOTIDE SEQUENCE</scope>
    <source>
        <strain evidence="1">Th15_F1_D04</strain>
    </source>
</reference>
<dbReference type="EMBL" id="CAKMTQ010000033">
    <property type="protein sequence ID" value="CAH1534459.1"/>
    <property type="molecule type" value="Genomic_DNA"/>
</dbReference>
<gene>
    <name evidence="1" type="ORF">THF1D04_390004</name>
</gene>
<dbReference type="RefSeq" id="WP_409931524.1">
    <property type="nucleotide sequence ID" value="NZ_CAKMTQ010000033.1"/>
</dbReference>
<sequence length="192" mass="21715">MNISTLVSSSKGLLDSAEYLYDHIEDDDFFRNPNKYAFILSCAAALESMLNEGIVSWAFRTFPRDHYKRHATAFLSMNLGKKLDALGYLFSSGSCITDNTSKQYQALISLIKLRNEVAHSKDFFIDNGTVEVGYEDDMRAFQFSNDVVSKINKSPLSIEREKCADILVSLKDLWAVLHHDVTPEKSPLFKAL</sequence>
<organism evidence="1 2">
    <name type="scientific">Vibrio owensii</name>
    <dbReference type="NCBI Taxonomy" id="696485"/>
    <lineage>
        <taxon>Bacteria</taxon>
        <taxon>Pseudomonadati</taxon>
        <taxon>Pseudomonadota</taxon>
        <taxon>Gammaproteobacteria</taxon>
        <taxon>Vibrionales</taxon>
        <taxon>Vibrionaceae</taxon>
        <taxon>Vibrio</taxon>
    </lineage>
</organism>
<evidence type="ECO:0008006" key="3">
    <source>
        <dbReference type="Google" id="ProtNLM"/>
    </source>
</evidence>
<protein>
    <recommendedName>
        <fullName evidence="3">RiboL-PSP-HEPN domain-containing protein</fullName>
    </recommendedName>
</protein>
<dbReference type="AlphaFoldDB" id="A0AAU9QAI6"/>
<evidence type="ECO:0000313" key="2">
    <source>
        <dbReference type="Proteomes" id="UP001295420"/>
    </source>
</evidence>
<evidence type="ECO:0000313" key="1">
    <source>
        <dbReference type="EMBL" id="CAH1534459.1"/>
    </source>
</evidence>
<name>A0AAU9QAI6_9VIBR</name>
<comment type="caution">
    <text evidence="1">The sequence shown here is derived from an EMBL/GenBank/DDBJ whole genome shotgun (WGS) entry which is preliminary data.</text>
</comment>
<dbReference type="Proteomes" id="UP001295420">
    <property type="component" value="Unassembled WGS sequence"/>
</dbReference>
<proteinExistence type="predicted"/>